<protein>
    <submittedName>
        <fullName evidence="2">Uncharacterized protein</fullName>
    </submittedName>
</protein>
<dbReference type="AlphaFoldDB" id="A0A6G1CKX2"/>
<name>A0A6G1CKX2_9ORYZ</name>
<keyword evidence="3" id="KW-1185">Reference proteome</keyword>
<accession>A0A6G1CKX2</accession>
<dbReference type="EMBL" id="SPHZ02000009">
    <property type="protein sequence ID" value="KAF0900697.1"/>
    <property type="molecule type" value="Genomic_DNA"/>
</dbReference>
<evidence type="ECO:0000313" key="2">
    <source>
        <dbReference type="EMBL" id="KAF0900697.1"/>
    </source>
</evidence>
<evidence type="ECO:0000256" key="1">
    <source>
        <dbReference type="SAM" id="MobiDB-lite"/>
    </source>
</evidence>
<comment type="caution">
    <text evidence="2">The sequence shown here is derived from an EMBL/GenBank/DDBJ whole genome shotgun (WGS) entry which is preliminary data.</text>
</comment>
<gene>
    <name evidence="2" type="ORF">E2562_034403</name>
</gene>
<reference evidence="2 3" key="1">
    <citation type="submission" date="2019-11" db="EMBL/GenBank/DDBJ databases">
        <title>Whole genome sequence of Oryza granulata.</title>
        <authorList>
            <person name="Li W."/>
        </authorList>
    </citation>
    <scope>NUCLEOTIDE SEQUENCE [LARGE SCALE GENOMIC DNA]</scope>
    <source>
        <strain evidence="3">cv. Menghai</strain>
        <tissue evidence="2">Leaf</tissue>
    </source>
</reference>
<proteinExistence type="predicted"/>
<dbReference type="Proteomes" id="UP000479710">
    <property type="component" value="Unassembled WGS sequence"/>
</dbReference>
<evidence type="ECO:0000313" key="3">
    <source>
        <dbReference type="Proteomes" id="UP000479710"/>
    </source>
</evidence>
<sequence length="96" mass="9532">MMQHVWRSPDEYVQAAATAMEKQQGWSPPTGDAEGVAMAPLPPAADGGCIGKDSGGGQGGSSSVSGDGGEGGQQDGAVDDAGVDYAPPKTHPPSHN</sequence>
<feature type="region of interest" description="Disordered" evidence="1">
    <location>
        <begin position="16"/>
        <end position="96"/>
    </location>
</feature>
<feature type="compositionally biased region" description="Gly residues" evidence="1">
    <location>
        <begin position="48"/>
        <end position="74"/>
    </location>
</feature>
<organism evidence="2 3">
    <name type="scientific">Oryza meyeriana var. granulata</name>
    <dbReference type="NCBI Taxonomy" id="110450"/>
    <lineage>
        <taxon>Eukaryota</taxon>
        <taxon>Viridiplantae</taxon>
        <taxon>Streptophyta</taxon>
        <taxon>Embryophyta</taxon>
        <taxon>Tracheophyta</taxon>
        <taxon>Spermatophyta</taxon>
        <taxon>Magnoliopsida</taxon>
        <taxon>Liliopsida</taxon>
        <taxon>Poales</taxon>
        <taxon>Poaceae</taxon>
        <taxon>BOP clade</taxon>
        <taxon>Oryzoideae</taxon>
        <taxon>Oryzeae</taxon>
        <taxon>Oryzinae</taxon>
        <taxon>Oryza</taxon>
        <taxon>Oryza meyeriana</taxon>
    </lineage>
</organism>